<gene>
    <name evidence="3" type="ORF">BpHYR1_035646</name>
</gene>
<protein>
    <submittedName>
        <fullName evidence="3">Tuberin isoform X5</fullName>
    </submittedName>
</protein>
<feature type="non-terminal residue" evidence="3">
    <location>
        <position position="1"/>
    </location>
</feature>
<feature type="region of interest" description="Disordered" evidence="1">
    <location>
        <begin position="455"/>
        <end position="477"/>
    </location>
</feature>
<dbReference type="PANTHER" id="PTHR10063">
    <property type="entry name" value="TUBERIN"/>
    <property type="match status" value="1"/>
</dbReference>
<sequence length="537" mass="62219">HGLVFATVPNNSQMTGSFNNQLLLKHPIGNFSNCLSYLYKIVTHGLIEIFEKYFHKDNKTFTACSLEIFNILVKYIEYYYLTQYNFNSANFFMSNNPSSLSSIAAENLPVQNQIEAQSNSKFFNYYSHIRKEIFDFLLRIRSNPEGRVLLIDRVNRRKFIQSKYLMLNLCETKARFSEDFEQKNLLKCELDFGKILKMIEYCLDKEVDWHVITRLLAELPYVMQYEMDLIKISDFTYKLFTLLHKKDINVIRNKPENLSGQEYISKFYPLLASMVLYHSSFEKNSQENILQNLASGIHASRNLFCLEILTIAMTEMHETNANQCAELLLKLSQFSSSLAIAQPILELLSTISDFKKLHSVCATKEFIAVSATAIKYIDPFKFNPFIVLMAHYVLCAWFIKCKPESRKSYASFTSRGLYQEVIVQLDNKVNYREKKSPNKLPEQENLTNAQKRLSAVEPNQKNEPKSAQPENHGSSRAISDNLKQFYRDLVEITMDFMSNNMNYDSSYLNQSSSIHNSGEFMADRFSSIGSLPGNYNQ</sequence>
<dbReference type="EMBL" id="REGN01008921">
    <property type="protein sequence ID" value="RNA02311.1"/>
    <property type="molecule type" value="Genomic_DNA"/>
</dbReference>
<dbReference type="InterPro" id="IPR003913">
    <property type="entry name" value="Tuberin"/>
</dbReference>
<organism evidence="3 4">
    <name type="scientific">Brachionus plicatilis</name>
    <name type="common">Marine rotifer</name>
    <name type="synonym">Brachionus muelleri</name>
    <dbReference type="NCBI Taxonomy" id="10195"/>
    <lineage>
        <taxon>Eukaryota</taxon>
        <taxon>Metazoa</taxon>
        <taxon>Spiralia</taxon>
        <taxon>Gnathifera</taxon>
        <taxon>Rotifera</taxon>
        <taxon>Eurotatoria</taxon>
        <taxon>Monogononta</taxon>
        <taxon>Pseudotrocha</taxon>
        <taxon>Ploima</taxon>
        <taxon>Brachionidae</taxon>
        <taxon>Brachionus</taxon>
    </lineage>
</organism>
<evidence type="ECO:0000259" key="2">
    <source>
        <dbReference type="Pfam" id="PF03542"/>
    </source>
</evidence>
<dbReference type="PANTHER" id="PTHR10063:SF0">
    <property type="entry name" value="TUBERIN"/>
    <property type="match status" value="1"/>
</dbReference>
<dbReference type="GO" id="GO:0005634">
    <property type="term" value="C:nucleus"/>
    <property type="evidence" value="ECO:0007669"/>
    <property type="project" value="InterPro"/>
</dbReference>
<reference evidence="3 4" key="1">
    <citation type="journal article" date="2018" name="Sci. Rep.">
        <title>Genomic signatures of local adaptation to the degree of environmental predictability in rotifers.</title>
        <authorList>
            <person name="Franch-Gras L."/>
            <person name="Hahn C."/>
            <person name="Garcia-Roger E.M."/>
            <person name="Carmona M.J."/>
            <person name="Serra M."/>
            <person name="Gomez A."/>
        </authorList>
    </citation>
    <scope>NUCLEOTIDE SEQUENCE [LARGE SCALE GENOMIC DNA]</scope>
    <source>
        <strain evidence="3">HYR1</strain>
    </source>
</reference>
<dbReference type="GO" id="GO:0032007">
    <property type="term" value="P:negative regulation of TOR signaling"/>
    <property type="evidence" value="ECO:0007669"/>
    <property type="project" value="InterPro"/>
</dbReference>
<dbReference type="GO" id="GO:0033596">
    <property type="term" value="C:TSC1-TSC2 complex"/>
    <property type="evidence" value="ECO:0007669"/>
    <property type="project" value="InterPro"/>
</dbReference>
<dbReference type="AlphaFoldDB" id="A0A3M7PU94"/>
<proteinExistence type="predicted"/>
<dbReference type="STRING" id="10195.A0A3M7PU94"/>
<dbReference type="GO" id="GO:0005096">
    <property type="term" value="F:GTPase activator activity"/>
    <property type="evidence" value="ECO:0007669"/>
    <property type="project" value="InterPro"/>
</dbReference>
<dbReference type="InterPro" id="IPR018515">
    <property type="entry name" value="Tuberin-type_domain"/>
</dbReference>
<accession>A0A3M7PU94</accession>
<dbReference type="PRINTS" id="PR01431">
    <property type="entry name" value="TUBERIN"/>
</dbReference>
<dbReference type="Proteomes" id="UP000276133">
    <property type="component" value="Unassembled WGS sequence"/>
</dbReference>
<evidence type="ECO:0000256" key="1">
    <source>
        <dbReference type="SAM" id="MobiDB-lite"/>
    </source>
</evidence>
<evidence type="ECO:0000313" key="4">
    <source>
        <dbReference type="Proteomes" id="UP000276133"/>
    </source>
</evidence>
<dbReference type="OrthoDB" id="5797019at2759"/>
<feature type="compositionally biased region" description="Polar residues" evidence="1">
    <location>
        <begin position="468"/>
        <end position="477"/>
    </location>
</feature>
<dbReference type="InterPro" id="IPR027107">
    <property type="entry name" value="Tuberin/Ral-act_asu"/>
</dbReference>
<name>A0A3M7PU94_BRAPC</name>
<dbReference type="Pfam" id="PF03542">
    <property type="entry name" value="Tuberin"/>
    <property type="match status" value="1"/>
</dbReference>
<evidence type="ECO:0000313" key="3">
    <source>
        <dbReference type="EMBL" id="RNA02311.1"/>
    </source>
</evidence>
<feature type="domain" description="Tuberin-type" evidence="2">
    <location>
        <begin position="120"/>
        <end position="403"/>
    </location>
</feature>
<comment type="caution">
    <text evidence="3">The sequence shown here is derived from an EMBL/GenBank/DDBJ whole genome shotgun (WGS) entry which is preliminary data.</text>
</comment>
<keyword evidence="4" id="KW-1185">Reference proteome</keyword>